<protein>
    <submittedName>
        <fullName evidence="2">Alpha/beta-hydrolase</fullName>
    </submittedName>
</protein>
<proteinExistence type="predicted"/>
<dbReference type="Gene3D" id="3.40.50.1820">
    <property type="entry name" value="alpha/beta hydrolase"/>
    <property type="match status" value="1"/>
</dbReference>
<reference evidence="2 3" key="1">
    <citation type="submission" date="2016-12" db="EMBL/GenBank/DDBJ databases">
        <title>The genomes of Aspergillus section Nigri reveals drivers in fungal speciation.</title>
        <authorList>
            <consortium name="DOE Joint Genome Institute"/>
            <person name="Vesth T.C."/>
            <person name="Nybo J."/>
            <person name="Theobald S."/>
            <person name="Brandl J."/>
            <person name="Frisvad J.C."/>
            <person name="Nielsen K.F."/>
            <person name="Lyhne E.K."/>
            <person name="Kogle M.E."/>
            <person name="Kuo A."/>
            <person name="Riley R."/>
            <person name="Clum A."/>
            <person name="Nolan M."/>
            <person name="Lipzen A."/>
            <person name="Salamov A."/>
            <person name="Henrissat B."/>
            <person name="Wiebenga A."/>
            <person name="De Vries R.P."/>
            <person name="Grigoriev I.V."/>
            <person name="Mortensen U.H."/>
            <person name="Andersen M.R."/>
            <person name="Baker S.E."/>
        </authorList>
    </citation>
    <scope>NUCLEOTIDE SEQUENCE [LARGE SCALE GENOMIC DNA]</scope>
    <source>
        <strain evidence="2 3">IBT 23096</strain>
    </source>
</reference>
<gene>
    <name evidence="2" type="ORF">P170DRAFT_440467</name>
</gene>
<dbReference type="AlphaFoldDB" id="A0A2I2FXG3"/>
<evidence type="ECO:0000313" key="3">
    <source>
        <dbReference type="Proteomes" id="UP000234275"/>
    </source>
</evidence>
<dbReference type="SUPFAM" id="SSF53474">
    <property type="entry name" value="alpha/beta-Hydrolases"/>
    <property type="match status" value="1"/>
</dbReference>
<dbReference type="PANTHER" id="PTHR17630:SF44">
    <property type="entry name" value="PROTEIN AIM2"/>
    <property type="match status" value="1"/>
</dbReference>
<comment type="caution">
    <text evidence="2">The sequence shown here is derived from an EMBL/GenBank/DDBJ whole genome shotgun (WGS) entry which is preliminary data.</text>
</comment>
<keyword evidence="3" id="KW-1185">Reference proteome</keyword>
<dbReference type="GeneID" id="36557786"/>
<sequence>MPIKVWRKPRVHALIHPASLYCSTVHRHCHCIAALIFGMTSNAPSRCCTVGFLHEGEARGEIRDIGHISAYFAYPPNLSTQNAILILTDVIGHRLINAQLIADQFAAQGYFAVMPDLFAGDSVPINRPAGFNIMDWVQNHLPPQTEPIIETVLDEMRGKLGCRRVGGVGYCFGGKYVCRYLKPGRLDVGFIAHPTMVEPDELRGIEGPLSIAAAVRDFVFTPAKRHESEEILDGLEVPYQINTFSHVEHGFAVRCDISQCRQKYAKEQAFSQAVSWFNKYLVE</sequence>
<dbReference type="InterPro" id="IPR002925">
    <property type="entry name" value="Dienelactn_hydro"/>
</dbReference>
<accession>A0A2I2FXG3</accession>
<name>A0A2I2FXG3_9EURO</name>
<dbReference type="PANTHER" id="PTHR17630">
    <property type="entry name" value="DIENELACTONE HYDROLASE"/>
    <property type="match status" value="1"/>
</dbReference>
<organism evidence="2 3">
    <name type="scientific">Aspergillus steynii IBT 23096</name>
    <dbReference type="NCBI Taxonomy" id="1392250"/>
    <lineage>
        <taxon>Eukaryota</taxon>
        <taxon>Fungi</taxon>
        <taxon>Dikarya</taxon>
        <taxon>Ascomycota</taxon>
        <taxon>Pezizomycotina</taxon>
        <taxon>Eurotiomycetes</taxon>
        <taxon>Eurotiomycetidae</taxon>
        <taxon>Eurotiales</taxon>
        <taxon>Aspergillaceae</taxon>
        <taxon>Aspergillus</taxon>
        <taxon>Aspergillus subgen. Circumdati</taxon>
    </lineage>
</organism>
<dbReference type="InterPro" id="IPR029058">
    <property type="entry name" value="AB_hydrolase_fold"/>
</dbReference>
<dbReference type="RefSeq" id="XP_024700632.1">
    <property type="nucleotide sequence ID" value="XM_024850087.1"/>
</dbReference>
<evidence type="ECO:0000259" key="1">
    <source>
        <dbReference type="Pfam" id="PF01738"/>
    </source>
</evidence>
<dbReference type="GO" id="GO:0016787">
    <property type="term" value="F:hydrolase activity"/>
    <property type="evidence" value="ECO:0007669"/>
    <property type="project" value="UniProtKB-KW"/>
</dbReference>
<keyword evidence="2" id="KW-0378">Hydrolase</keyword>
<dbReference type="Pfam" id="PF01738">
    <property type="entry name" value="DLH"/>
    <property type="match status" value="1"/>
</dbReference>
<dbReference type="VEuPathDB" id="FungiDB:P170DRAFT_440467"/>
<dbReference type="STRING" id="1392250.A0A2I2FXG3"/>
<evidence type="ECO:0000313" key="2">
    <source>
        <dbReference type="EMBL" id="PLB45330.1"/>
    </source>
</evidence>
<dbReference type="OrthoDB" id="17560at2759"/>
<feature type="domain" description="Dienelactone hydrolase" evidence="1">
    <location>
        <begin position="68"/>
        <end position="281"/>
    </location>
</feature>
<dbReference type="EMBL" id="MSFO01000008">
    <property type="protein sequence ID" value="PLB45330.1"/>
    <property type="molecule type" value="Genomic_DNA"/>
</dbReference>
<dbReference type="Proteomes" id="UP000234275">
    <property type="component" value="Unassembled WGS sequence"/>
</dbReference>